<dbReference type="RefSeq" id="WP_068124171.1">
    <property type="nucleotide sequence ID" value="NZ_CCXJ01000692.1"/>
</dbReference>
<reference evidence="2 3" key="1">
    <citation type="submission" date="2023-07" db="EMBL/GenBank/DDBJ databases">
        <title>Sequencing the genomes of 1000 actinobacteria strains.</title>
        <authorList>
            <person name="Klenk H.-P."/>
        </authorList>
    </citation>
    <scope>NUCLEOTIDE SEQUENCE [LARGE SCALE GENOMIC DNA]</scope>
    <source>
        <strain evidence="2 3">GD13</strain>
    </source>
</reference>
<keyword evidence="3" id="KW-1185">Reference proteome</keyword>
<evidence type="ECO:0000313" key="3">
    <source>
        <dbReference type="Proteomes" id="UP001240447"/>
    </source>
</evidence>
<accession>A0ABT9NSQ6</accession>
<comment type="caution">
    <text evidence="2">The sequence shown here is derived from an EMBL/GenBank/DDBJ whole genome shotgun (WGS) entry which is preliminary data.</text>
</comment>
<organism evidence="2 3">
    <name type="scientific">Nocardioides massiliensis</name>
    <dbReference type="NCBI Taxonomy" id="1325935"/>
    <lineage>
        <taxon>Bacteria</taxon>
        <taxon>Bacillati</taxon>
        <taxon>Actinomycetota</taxon>
        <taxon>Actinomycetes</taxon>
        <taxon>Propionibacteriales</taxon>
        <taxon>Nocardioidaceae</taxon>
        <taxon>Nocardioides</taxon>
    </lineage>
</organism>
<proteinExistence type="predicted"/>
<sequence>MKIAPLGEMDQIPNNTPHPGCSFQVEWYGFDEGADVISTVSFAMHAPTRDVGLSVDGPRQVFVGGSPGRGAGNDGLDAVATYRLSFDGAPHPKQGYHVKLTVSTPRSNGNDTKTKVFWVAPCTDPVPTPVDEDAPVERPTPGPLAVGGGGVQDWSSDPQLNGGVEGEIREAAGSGDAPVETSASIPSRIAAGIGGVWTNAPWAPLRTMILGAGLVAAAVLLRRRARGPVGD</sequence>
<dbReference type="Proteomes" id="UP001240447">
    <property type="component" value="Unassembled WGS sequence"/>
</dbReference>
<gene>
    <name evidence="2" type="ORF">J2S59_002874</name>
</gene>
<feature type="region of interest" description="Disordered" evidence="1">
    <location>
        <begin position="126"/>
        <end position="152"/>
    </location>
</feature>
<dbReference type="EMBL" id="JAUSQM010000001">
    <property type="protein sequence ID" value="MDP9823065.1"/>
    <property type="molecule type" value="Genomic_DNA"/>
</dbReference>
<protein>
    <submittedName>
        <fullName evidence="2">Uncharacterized protein</fullName>
    </submittedName>
</protein>
<evidence type="ECO:0000313" key="2">
    <source>
        <dbReference type="EMBL" id="MDP9823065.1"/>
    </source>
</evidence>
<evidence type="ECO:0000256" key="1">
    <source>
        <dbReference type="SAM" id="MobiDB-lite"/>
    </source>
</evidence>
<name>A0ABT9NSQ6_9ACTN</name>